<dbReference type="PANTHER" id="PTHR40074">
    <property type="entry name" value="O-ACETYLTRANSFERASE WECH"/>
    <property type="match status" value="1"/>
</dbReference>
<dbReference type="Pfam" id="PF01757">
    <property type="entry name" value="Acyl_transf_3"/>
    <property type="match status" value="1"/>
</dbReference>
<feature type="transmembrane region" description="Helical" evidence="7">
    <location>
        <begin position="293"/>
        <end position="313"/>
    </location>
</feature>
<evidence type="ECO:0000256" key="5">
    <source>
        <dbReference type="ARBA" id="ARBA00022989"/>
    </source>
</evidence>
<comment type="similarity">
    <text evidence="2">Belongs to the acyltransferase 3 family.</text>
</comment>
<feature type="transmembrane region" description="Helical" evidence="7">
    <location>
        <begin position="198"/>
        <end position="215"/>
    </location>
</feature>
<comment type="subcellular location">
    <subcellularLocation>
        <location evidence="1">Cell membrane</location>
        <topology evidence="1">Multi-pass membrane protein</topology>
    </subcellularLocation>
</comment>
<gene>
    <name evidence="9" type="ORF">GTW58_05695</name>
</gene>
<evidence type="ECO:0000256" key="6">
    <source>
        <dbReference type="ARBA" id="ARBA00023136"/>
    </source>
</evidence>
<keyword evidence="4 7" id="KW-0812">Transmembrane</keyword>
<keyword evidence="9" id="KW-0808">Transferase</keyword>
<dbReference type="GO" id="GO:0016413">
    <property type="term" value="F:O-acetyltransferase activity"/>
    <property type="evidence" value="ECO:0007669"/>
    <property type="project" value="TreeGrafter"/>
</dbReference>
<reference evidence="9 10" key="1">
    <citation type="submission" date="2020-02" db="EMBL/GenBank/DDBJ databases">
        <authorList>
            <person name="Sun Q."/>
        </authorList>
    </citation>
    <scope>NUCLEOTIDE SEQUENCE [LARGE SCALE GENOMIC DNA]</scope>
    <source>
        <strain evidence="9 10">YIM 13062</strain>
    </source>
</reference>
<keyword evidence="10" id="KW-1185">Reference proteome</keyword>
<evidence type="ECO:0000313" key="10">
    <source>
        <dbReference type="Proteomes" id="UP000521379"/>
    </source>
</evidence>
<feature type="transmembrane region" description="Helical" evidence="7">
    <location>
        <begin position="42"/>
        <end position="60"/>
    </location>
</feature>
<feature type="transmembrane region" description="Helical" evidence="7">
    <location>
        <begin position="108"/>
        <end position="131"/>
    </location>
</feature>
<dbReference type="AlphaFoldDB" id="A0A846TR82"/>
<dbReference type="PANTHER" id="PTHR40074:SF2">
    <property type="entry name" value="O-ACETYLTRANSFERASE WECH"/>
    <property type="match status" value="1"/>
</dbReference>
<proteinExistence type="inferred from homology"/>
<feature type="transmembrane region" description="Helical" evidence="7">
    <location>
        <begin position="143"/>
        <end position="164"/>
    </location>
</feature>
<feature type="transmembrane region" description="Helical" evidence="7">
    <location>
        <begin position="221"/>
        <end position="241"/>
    </location>
</feature>
<dbReference type="GO" id="GO:0009246">
    <property type="term" value="P:enterobacterial common antigen biosynthetic process"/>
    <property type="evidence" value="ECO:0007669"/>
    <property type="project" value="TreeGrafter"/>
</dbReference>
<accession>A0A846TR82</accession>
<dbReference type="GO" id="GO:0005886">
    <property type="term" value="C:plasma membrane"/>
    <property type="evidence" value="ECO:0007669"/>
    <property type="project" value="UniProtKB-SubCell"/>
</dbReference>
<dbReference type="EMBL" id="JAAVUN010000008">
    <property type="protein sequence ID" value="NKE09440.1"/>
    <property type="molecule type" value="Genomic_DNA"/>
</dbReference>
<sequence>MDTVKGVAITLVVFGHSIKILGGEGWEVANLLNQLNIVIGQWRMPVFMLVAGFFVTRSMTKYGTRFWRLRPVNMAWLFLFWTAVYWVVYPVIGAVDRDRTAGATFSEIVWHTVTFHSYLWFLLALAIYYALQGLLGVTPNKWVVALAGLLFLVFVPGLVADVSWGTNELFTNWVFFLVGAWWSQGIRTWVAGVPTWQGILWCLAFMAAILVWMPTRDIPVLENFGGVLPPLLAIPAGLFLLSRLDGKPGLRWARRVGPRSLAVYVLHPPLMQLAVVALTWVVANPTDSAVWPWLHWAGPPVFTVLAVMLCLGIQRATANVPYMWGLPAPKTPPAPSRGRHL</sequence>
<feature type="transmembrane region" description="Helical" evidence="7">
    <location>
        <begin position="170"/>
        <end position="186"/>
    </location>
</feature>
<keyword evidence="5 7" id="KW-1133">Transmembrane helix</keyword>
<feature type="domain" description="Acyltransferase 3" evidence="8">
    <location>
        <begin position="1"/>
        <end position="311"/>
    </location>
</feature>
<evidence type="ECO:0000256" key="7">
    <source>
        <dbReference type="SAM" id="Phobius"/>
    </source>
</evidence>
<keyword evidence="9" id="KW-0012">Acyltransferase</keyword>
<feature type="transmembrane region" description="Helical" evidence="7">
    <location>
        <begin position="261"/>
        <end position="281"/>
    </location>
</feature>
<protein>
    <submittedName>
        <fullName evidence="9">Acyltransferase</fullName>
    </submittedName>
</protein>
<keyword evidence="3" id="KW-1003">Cell membrane</keyword>
<evidence type="ECO:0000259" key="8">
    <source>
        <dbReference type="Pfam" id="PF01757"/>
    </source>
</evidence>
<evidence type="ECO:0000256" key="3">
    <source>
        <dbReference type="ARBA" id="ARBA00022475"/>
    </source>
</evidence>
<comment type="caution">
    <text evidence="9">The sequence shown here is derived from an EMBL/GenBank/DDBJ whole genome shotgun (WGS) entry which is preliminary data.</text>
</comment>
<evidence type="ECO:0000256" key="2">
    <source>
        <dbReference type="ARBA" id="ARBA00007400"/>
    </source>
</evidence>
<feature type="transmembrane region" description="Helical" evidence="7">
    <location>
        <begin position="72"/>
        <end position="88"/>
    </location>
</feature>
<dbReference type="Proteomes" id="UP000521379">
    <property type="component" value="Unassembled WGS sequence"/>
</dbReference>
<keyword evidence="6 7" id="KW-0472">Membrane</keyword>
<evidence type="ECO:0000313" key="9">
    <source>
        <dbReference type="EMBL" id="NKE09440.1"/>
    </source>
</evidence>
<dbReference type="RefSeq" id="WP_119932069.1">
    <property type="nucleotide sequence ID" value="NZ_JAAVUN010000008.1"/>
</dbReference>
<evidence type="ECO:0000256" key="1">
    <source>
        <dbReference type="ARBA" id="ARBA00004651"/>
    </source>
</evidence>
<organism evidence="9 10">
    <name type="scientific">Kocuria subflava</name>
    <dbReference type="NCBI Taxonomy" id="1736139"/>
    <lineage>
        <taxon>Bacteria</taxon>
        <taxon>Bacillati</taxon>
        <taxon>Actinomycetota</taxon>
        <taxon>Actinomycetes</taxon>
        <taxon>Micrococcales</taxon>
        <taxon>Micrococcaceae</taxon>
        <taxon>Kocuria</taxon>
    </lineage>
</organism>
<evidence type="ECO:0000256" key="4">
    <source>
        <dbReference type="ARBA" id="ARBA00022692"/>
    </source>
</evidence>
<dbReference type="InterPro" id="IPR002656">
    <property type="entry name" value="Acyl_transf_3_dom"/>
</dbReference>
<name>A0A846TR82_9MICC</name>